<dbReference type="Gene3D" id="3.30.1370.160">
    <property type="match status" value="1"/>
</dbReference>
<dbReference type="InterPro" id="IPR040591">
    <property type="entry name" value="RqcP2_RBD"/>
</dbReference>
<protein>
    <submittedName>
        <fullName evidence="3">RNA-binding protein</fullName>
    </submittedName>
</protein>
<dbReference type="Pfam" id="PF17774">
    <property type="entry name" value="YlmH_RBD"/>
    <property type="match status" value="1"/>
</dbReference>
<dbReference type="PANTHER" id="PTHR13633">
    <property type="entry name" value="MITOCHONDRIAL TRANSCRIPTION RESCUE FACTOR 1"/>
    <property type="match status" value="1"/>
</dbReference>
<organism evidence="3 4">
    <name type="scientific">Limosilactobacillus coleohominis</name>
    <dbReference type="NCBI Taxonomy" id="181675"/>
    <lineage>
        <taxon>Bacteria</taxon>
        <taxon>Bacillati</taxon>
        <taxon>Bacillota</taxon>
        <taxon>Bacilli</taxon>
        <taxon>Lactobacillales</taxon>
        <taxon>Lactobacillaceae</taxon>
        <taxon>Limosilactobacillus</taxon>
    </lineage>
</organism>
<proteinExistence type="predicted"/>
<keyword evidence="1" id="KW-0694">RNA-binding</keyword>
<evidence type="ECO:0000256" key="1">
    <source>
        <dbReference type="PROSITE-ProRule" id="PRU00182"/>
    </source>
</evidence>
<evidence type="ECO:0000313" key="3">
    <source>
        <dbReference type="EMBL" id="MBM6940310.1"/>
    </source>
</evidence>
<dbReference type="Proteomes" id="UP000785625">
    <property type="component" value="Unassembled WGS sequence"/>
</dbReference>
<dbReference type="Gene3D" id="3.30.70.330">
    <property type="match status" value="1"/>
</dbReference>
<accession>A0ABS2GYG3</accession>
<gene>
    <name evidence="3" type="ORF">H5975_02195</name>
</gene>
<evidence type="ECO:0000259" key="2">
    <source>
        <dbReference type="SMART" id="SM00363"/>
    </source>
</evidence>
<evidence type="ECO:0000313" key="4">
    <source>
        <dbReference type="Proteomes" id="UP000785625"/>
    </source>
</evidence>
<dbReference type="EMBL" id="JACJKU010000012">
    <property type="protein sequence ID" value="MBM6940310.1"/>
    <property type="molecule type" value="Genomic_DNA"/>
</dbReference>
<comment type="caution">
    <text evidence="3">The sequence shown here is derived from an EMBL/GenBank/DDBJ whole genome shotgun (WGS) entry which is preliminary data.</text>
</comment>
<dbReference type="SMART" id="SM00363">
    <property type="entry name" value="S4"/>
    <property type="match status" value="1"/>
</dbReference>
<reference evidence="3 4" key="1">
    <citation type="journal article" date="2021" name="Sci. Rep.">
        <title>The distribution of antibiotic resistance genes in chicken gut microbiota commensals.</title>
        <authorList>
            <person name="Juricova H."/>
            <person name="Matiasovicova J."/>
            <person name="Kubasova T."/>
            <person name="Cejkova D."/>
            <person name="Rychlik I."/>
        </authorList>
    </citation>
    <scope>NUCLEOTIDE SEQUENCE [LARGE SCALE GENOMIC DNA]</scope>
    <source>
        <strain evidence="3 4">An574</strain>
    </source>
</reference>
<dbReference type="RefSeq" id="WP_204784699.1">
    <property type="nucleotide sequence ID" value="NZ_CALVGD010000099.1"/>
</dbReference>
<dbReference type="PANTHER" id="PTHR13633:SF3">
    <property type="entry name" value="MITOCHONDRIAL TRANSCRIPTION RESCUE FACTOR 1"/>
    <property type="match status" value="1"/>
</dbReference>
<dbReference type="InterPro" id="IPR036986">
    <property type="entry name" value="S4_RNA-bd_sf"/>
</dbReference>
<dbReference type="Gene3D" id="3.10.290.10">
    <property type="entry name" value="RNA-binding S4 domain"/>
    <property type="match status" value="1"/>
</dbReference>
<dbReference type="CDD" id="cd00165">
    <property type="entry name" value="S4"/>
    <property type="match status" value="1"/>
</dbReference>
<dbReference type="Pfam" id="PF01479">
    <property type="entry name" value="S4"/>
    <property type="match status" value="1"/>
</dbReference>
<dbReference type="InterPro" id="IPR012677">
    <property type="entry name" value="Nucleotide-bd_a/b_plait_sf"/>
</dbReference>
<dbReference type="InterPro" id="IPR048443">
    <property type="entry name" value="RqcP2_N"/>
</dbReference>
<dbReference type="PROSITE" id="PS50889">
    <property type="entry name" value="S4"/>
    <property type="match status" value="1"/>
</dbReference>
<keyword evidence="4" id="KW-1185">Reference proteome</keyword>
<dbReference type="InterPro" id="IPR002942">
    <property type="entry name" value="S4_RNA-bd"/>
</dbReference>
<dbReference type="SUPFAM" id="SSF55174">
    <property type="entry name" value="Alpha-L RNA-binding motif"/>
    <property type="match status" value="1"/>
</dbReference>
<feature type="domain" description="RNA-binding S4" evidence="2">
    <location>
        <begin position="184"/>
        <end position="245"/>
    </location>
</feature>
<dbReference type="Pfam" id="PF21278">
    <property type="entry name" value="YlmH_1st"/>
    <property type="match status" value="1"/>
</dbReference>
<name>A0ABS2GYG3_9LACO</name>
<sequence length="261" mass="30420">MVDSNIRQHFRADESNFINQILDVIATASNQYRPVLTNFLNPRQLFIASTLVNRNENLKMKSWGGYSGAEMQRLLIYPEYYVPNKADFNIDFFEVNYPTKFAELHHRQILGTLMGSGLTRDSFGDIINDQTQWQFVANNNIQDYITQEVDRIGKVHVQMKIIEEDDLVHPQSDWEPMHTTVPSMRLDAVIANIFNYSRNRAKEDIEHGLVRVNWEEINRPDYQLAIQDLVSVRHGGRFRLLQTGGRNRKNNIRLDLQIITA</sequence>